<comment type="caution">
    <text evidence="2">The sequence shown here is derived from an EMBL/GenBank/DDBJ whole genome shotgun (WGS) entry which is preliminary data.</text>
</comment>
<feature type="region of interest" description="Disordered" evidence="1">
    <location>
        <begin position="321"/>
        <end position="345"/>
    </location>
</feature>
<keyword evidence="3" id="KW-1185">Reference proteome</keyword>
<dbReference type="SUPFAM" id="SSF52540">
    <property type="entry name" value="P-loop containing nucleoside triphosphate hydrolases"/>
    <property type="match status" value="1"/>
</dbReference>
<evidence type="ECO:0000313" key="2">
    <source>
        <dbReference type="EMBL" id="MFC3996853.1"/>
    </source>
</evidence>
<feature type="region of interest" description="Disordered" evidence="1">
    <location>
        <begin position="108"/>
        <end position="136"/>
    </location>
</feature>
<dbReference type="InterPro" id="IPR027417">
    <property type="entry name" value="P-loop_NTPase"/>
</dbReference>
<organism evidence="2 3">
    <name type="scientific">Nocardiopsis sediminis</name>
    <dbReference type="NCBI Taxonomy" id="1778267"/>
    <lineage>
        <taxon>Bacteria</taxon>
        <taxon>Bacillati</taxon>
        <taxon>Actinomycetota</taxon>
        <taxon>Actinomycetes</taxon>
        <taxon>Streptosporangiales</taxon>
        <taxon>Nocardiopsidaceae</taxon>
        <taxon>Nocardiopsis</taxon>
    </lineage>
</organism>
<accession>A0ABV8FP82</accession>
<sequence>MFRREEAIELLTTAMAPPGAGGQRRRSPFLVYEGMRGTGKTVLLRSLTDELREQVPAAYIDFDAVTGAEIPMVLSLLSQGLYNTYPEYGRLRFPRLALGQHAITVNLDAPGPPSPADNGAAADAGLGGGPANPLPNAERRHARMRASLRDLRGFDDLQAVLATAAAAVLGALYPVPAEPTRTLTEIIVKILTDLLFGSVYGLGRHLRWFADPKPAKGGGDPVHTLVELNGWANSAPGSSEADQRRIDDLMCAAFLADLVDFFPTRGKVATWAYDIVLLLDNADTRLGRRFLDALERAGAHDPHIPLTVVAATRGDLLRGERPDRIHEVRPADPDPAPPAPRPDADHCAWRRYRLPDLGEDDVEKMIQAAGLTAHVDRRLFRAIHQFTGGHPASVATIIGAADRHRSAADDLDRLLDQRPHADPLAPRPPTLATRLRNDLIEPRIPPERIDELITCAAARTQDDARRLVNDRSLVRHLHDQIEVLLALDLWNPERGAGQALLRRLFLRELAERDRGGASNGSAAKRAARSRPAPLPRWSDVFSHLRKLAQARSDAEAELYYALADGDLHSVADELTRRVGSDDPQEWLGLLHAVTAAPVRRPAQPHGSPTARRDALVFKITQAQAAPPGAITGLIAGVWVASDPFCGLERRYLHAQIAADLQRVAQDHMAFTPRRLYEETHRNTRLEELWA</sequence>
<protein>
    <recommendedName>
        <fullName evidence="4">ATP-binding protein</fullName>
    </recommendedName>
</protein>
<dbReference type="Gene3D" id="3.40.50.300">
    <property type="entry name" value="P-loop containing nucleotide triphosphate hydrolases"/>
    <property type="match status" value="1"/>
</dbReference>
<dbReference type="EMBL" id="JBHSBH010000008">
    <property type="protein sequence ID" value="MFC3996853.1"/>
    <property type="molecule type" value="Genomic_DNA"/>
</dbReference>
<reference evidence="3" key="1">
    <citation type="journal article" date="2019" name="Int. J. Syst. Evol. Microbiol.">
        <title>The Global Catalogue of Microorganisms (GCM) 10K type strain sequencing project: providing services to taxonomists for standard genome sequencing and annotation.</title>
        <authorList>
            <consortium name="The Broad Institute Genomics Platform"/>
            <consortium name="The Broad Institute Genome Sequencing Center for Infectious Disease"/>
            <person name="Wu L."/>
            <person name="Ma J."/>
        </authorList>
    </citation>
    <scope>NUCLEOTIDE SEQUENCE [LARGE SCALE GENOMIC DNA]</scope>
    <source>
        <strain evidence="3">TBRC 1826</strain>
    </source>
</reference>
<feature type="compositionally biased region" description="Basic and acidic residues" evidence="1">
    <location>
        <begin position="321"/>
        <end position="332"/>
    </location>
</feature>
<name>A0ABV8FP82_9ACTN</name>
<dbReference type="RefSeq" id="WP_378533282.1">
    <property type="nucleotide sequence ID" value="NZ_JBHSBH010000008.1"/>
</dbReference>
<evidence type="ECO:0008006" key="4">
    <source>
        <dbReference type="Google" id="ProtNLM"/>
    </source>
</evidence>
<dbReference type="Proteomes" id="UP001595847">
    <property type="component" value="Unassembled WGS sequence"/>
</dbReference>
<evidence type="ECO:0000256" key="1">
    <source>
        <dbReference type="SAM" id="MobiDB-lite"/>
    </source>
</evidence>
<gene>
    <name evidence="2" type="ORF">ACFOVU_13065</name>
</gene>
<evidence type="ECO:0000313" key="3">
    <source>
        <dbReference type="Proteomes" id="UP001595847"/>
    </source>
</evidence>
<proteinExistence type="predicted"/>